<name>C7XUM5_9LACO</name>
<accession>C7XUM5</accession>
<dbReference type="STRING" id="575594.HMPREF0501_00391"/>
<keyword evidence="1" id="KW-0233">DNA recombination</keyword>
<evidence type="ECO:0000256" key="1">
    <source>
        <dbReference type="ARBA" id="ARBA00023172"/>
    </source>
</evidence>
<dbReference type="InterPro" id="IPR013762">
    <property type="entry name" value="Integrase-like_cat_sf"/>
</dbReference>
<dbReference type="Pfam" id="PF00589">
    <property type="entry name" value="Phage_integrase"/>
    <property type="match status" value="1"/>
</dbReference>
<reference evidence="3 4" key="1">
    <citation type="submission" date="2009-06" db="EMBL/GenBank/DDBJ databases">
        <title>The Genome Sequence of Lactobacillus coleohominis strain 101-4-CHN.</title>
        <authorList>
            <consortium name="The Broad Institute Genome Sequencing Platform"/>
            <person name="Ward D."/>
            <person name="Young S.K."/>
            <person name="Zeng Q."/>
            <person name="Koehrsen M."/>
            <person name="Alvarado L."/>
            <person name="Berlin A."/>
            <person name="Borenstein D."/>
            <person name="Chen Z."/>
            <person name="Engels R."/>
            <person name="Freedman E."/>
            <person name="Gellesch M."/>
            <person name="Goldberg J."/>
            <person name="Griggs A."/>
            <person name="Gujja S."/>
            <person name="Heiman D."/>
            <person name="Hepburn T."/>
            <person name="Howarth C."/>
            <person name="Jen D."/>
            <person name="Larson L."/>
            <person name="Lewis B."/>
            <person name="Mehta T."/>
            <person name="Park D."/>
            <person name="Pearson M."/>
            <person name="Roberts A."/>
            <person name="Saif S."/>
            <person name="Shea T."/>
            <person name="Shenoy N."/>
            <person name="Sisk P."/>
            <person name="Stolte C."/>
            <person name="Sykes S."/>
            <person name="Walk T."/>
            <person name="White J."/>
            <person name="Yandava C."/>
            <person name="Liu Y."/>
            <person name="Xu Q."/>
            <person name="Lander E."/>
            <person name="Nusbaum C."/>
            <person name="Galagan J."/>
            <person name="Birren B."/>
        </authorList>
    </citation>
    <scope>NUCLEOTIDE SEQUENCE [LARGE SCALE GENOMIC DNA]</scope>
    <source>
        <strain evidence="3 4">101-4-CHN</strain>
    </source>
</reference>
<keyword evidence="4" id="KW-1185">Reference proteome</keyword>
<evidence type="ECO:0000313" key="3">
    <source>
        <dbReference type="EMBL" id="EEU30986.1"/>
    </source>
</evidence>
<dbReference type="PROSITE" id="PS51898">
    <property type="entry name" value="TYR_RECOMBINASE"/>
    <property type="match status" value="1"/>
</dbReference>
<gene>
    <name evidence="3" type="ORF">HMPREF0501_00391</name>
</gene>
<protein>
    <recommendedName>
        <fullName evidence="2">Tyr recombinase domain-containing protein</fullName>
    </recommendedName>
</protein>
<dbReference type="AlphaFoldDB" id="C7XUM5"/>
<feature type="domain" description="Tyr recombinase" evidence="2">
    <location>
        <begin position="1"/>
        <end position="53"/>
    </location>
</feature>
<dbReference type="OrthoDB" id="9803188at2"/>
<dbReference type="EMBL" id="GG698802">
    <property type="protein sequence ID" value="EEU30986.1"/>
    <property type="molecule type" value="Genomic_DNA"/>
</dbReference>
<evidence type="ECO:0000259" key="2">
    <source>
        <dbReference type="PROSITE" id="PS51898"/>
    </source>
</evidence>
<dbReference type="HOGENOM" id="CLU_027562_41_5_9"/>
<sequence length="58" mass="7037">MLNHIFRHTHISKLAELEVPLYVIQKRVWHSHFNITQEIYLHVTNNAEKELINKLNDF</sequence>
<dbReference type="GO" id="GO:0006310">
    <property type="term" value="P:DNA recombination"/>
    <property type="evidence" value="ECO:0007669"/>
    <property type="project" value="UniProtKB-KW"/>
</dbReference>
<dbReference type="GO" id="GO:0015074">
    <property type="term" value="P:DNA integration"/>
    <property type="evidence" value="ECO:0007669"/>
    <property type="project" value="InterPro"/>
</dbReference>
<dbReference type="SUPFAM" id="SSF56349">
    <property type="entry name" value="DNA breaking-rejoining enzymes"/>
    <property type="match status" value="1"/>
</dbReference>
<proteinExistence type="predicted"/>
<organism evidence="3 4">
    <name type="scientific">Limosilactobacillus coleohominis 101-4-CHN</name>
    <dbReference type="NCBI Taxonomy" id="575594"/>
    <lineage>
        <taxon>Bacteria</taxon>
        <taxon>Bacillati</taxon>
        <taxon>Bacillota</taxon>
        <taxon>Bacilli</taxon>
        <taxon>Lactobacillales</taxon>
        <taxon>Lactobacillaceae</taxon>
        <taxon>Limosilactobacillus</taxon>
    </lineage>
</organism>
<dbReference type="RefSeq" id="WP_006916164.1">
    <property type="nucleotide sequence ID" value="NZ_GG698802.1"/>
</dbReference>
<dbReference type="GO" id="GO:0003677">
    <property type="term" value="F:DNA binding"/>
    <property type="evidence" value="ECO:0007669"/>
    <property type="project" value="InterPro"/>
</dbReference>
<dbReference type="Proteomes" id="UP000003987">
    <property type="component" value="Unassembled WGS sequence"/>
</dbReference>
<dbReference type="Gene3D" id="1.10.443.10">
    <property type="entry name" value="Intergrase catalytic core"/>
    <property type="match status" value="1"/>
</dbReference>
<evidence type="ECO:0000313" key="4">
    <source>
        <dbReference type="Proteomes" id="UP000003987"/>
    </source>
</evidence>
<dbReference type="InterPro" id="IPR011010">
    <property type="entry name" value="DNA_brk_join_enz"/>
</dbReference>
<dbReference type="InterPro" id="IPR002104">
    <property type="entry name" value="Integrase_catalytic"/>
</dbReference>